<dbReference type="GeneID" id="79932119"/>
<name>A0A927QG81_9ACTN</name>
<protein>
    <submittedName>
        <fullName evidence="1">Uncharacterized protein</fullName>
    </submittedName>
</protein>
<accession>A0A927QG81</accession>
<gene>
    <name evidence="1" type="ORF">IHE70_14930</name>
</gene>
<evidence type="ECO:0000313" key="2">
    <source>
        <dbReference type="Proteomes" id="UP000661025"/>
    </source>
</evidence>
<dbReference type="Proteomes" id="UP000661025">
    <property type="component" value="Unassembled WGS sequence"/>
</dbReference>
<evidence type="ECO:0000313" key="1">
    <source>
        <dbReference type="EMBL" id="MBD9724485.1"/>
    </source>
</evidence>
<dbReference type="AlphaFoldDB" id="A0A927QG81"/>
<dbReference type="RefSeq" id="WP_086804419.1">
    <property type="nucleotide sequence ID" value="NZ_CP119182.1"/>
</dbReference>
<dbReference type="EMBL" id="JACYXT010000005">
    <property type="protein sequence ID" value="MBD9724485.1"/>
    <property type="molecule type" value="Genomic_DNA"/>
</dbReference>
<organism evidence="1 2">
    <name type="scientific">Streptomyces caniscabiei</name>
    <dbReference type="NCBI Taxonomy" id="2746961"/>
    <lineage>
        <taxon>Bacteria</taxon>
        <taxon>Bacillati</taxon>
        <taxon>Actinomycetota</taxon>
        <taxon>Actinomycetes</taxon>
        <taxon>Kitasatosporales</taxon>
        <taxon>Streptomycetaceae</taxon>
        <taxon>Streptomyces</taxon>
    </lineage>
</organism>
<reference evidence="1" key="1">
    <citation type="submission" date="2020-09" db="EMBL/GenBank/DDBJ databases">
        <title>Streptomyces canutascabiei sp. nov., which causes potato common scab and is distributed across the world.</title>
        <authorList>
            <person name="Nguyen H.P."/>
            <person name="Weisberg A.J."/>
            <person name="Chang J.H."/>
            <person name="Clarke C.R."/>
        </authorList>
    </citation>
    <scope>NUCLEOTIDE SEQUENCE</scope>
    <source>
        <strain evidence="1">ID-01-6.2a</strain>
    </source>
</reference>
<proteinExistence type="predicted"/>
<comment type="caution">
    <text evidence="1">The sequence shown here is derived from an EMBL/GenBank/DDBJ whole genome shotgun (WGS) entry which is preliminary data.</text>
</comment>
<sequence length="64" mass="6716">MLILILSVVLLLALGGVVCVYWTARGDAPRWARGVARTTDVASGILLSASKSNRSGSQNSVDND</sequence>